<proteinExistence type="predicted"/>
<dbReference type="Proteomes" id="UP001428341">
    <property type="component" value="Unassembled WGS sequence"/>
</dbReference>
<evidence type="ECO:0000313" key="2">
    <source>
        <dbReference type="Proteomes" id="UP001428341"/>
    </source>
</evidence>
<accession>A0AAP0MJS2</accession>
<sequence length="101" mass="11522">MKIQVQVEFVNRDSEGQSKLDADGPARTLVLFSGGSPLIHQLAGSINANLSTIGFRRTHDFNKLDFQKEKNGNRLKAKMRRRLKESDNDVLKNSVFYNRML</sequence>
<comment type="caution">
    <text evidence="1">The sequence shown here is derived from an EMBL/GenBank/DDBJ whole genome shotgun (WGS) entry which is preliminary data.</text>
</comment>
<keyword evidence="2" id="KW-1185">Reference proteome</keyword>
<reference evidence="1 2" key="1">
    <citation type="submission" date="2024-05" db="EMBL/GenBank/DDBJ databases">
        <title>Haplotype-resolved chromosome-level genome assembly of Huyou (Citrus changshanensis).</title>
        <authorList>
            <person name="Miao C."/>
            <person name="Chen W."/>
            <person name="Wu Y."/>
            <person name="Wang L."/>
            <person name="Zhao S."/>
            <person name="Grierson D."/>
            <person name="Xu C."/>
            <person name="Chen K."/>
        </authorList>
    </citation>
    <scope>NUCLEOTIDE SEQUENCE [LARGE SCALE GENOMIC DNA]</scope>
    <source>
        <strain evidence="1">01-14</strain>
        <tissue evidence="1">Leaf</tissue>
    </source>
</reference>
<organism evidence="1 2">
    <name type="scientific">Citrus x changshan-huyou</name>
    <dbReference type="NCBI Taxonomy" id="2935761"/>
    <lineage>
        <taxon>Eukaryota</taxon>
        <taxon>Viridiplantae</taxon>
        <taxon>Streptophyta</taxon>
        <taxon>Embryophyta</taxon>
        <taxon>Tracheophyta</taxon>
        <taxon>Spermatophyta</taxon>
        <taxon>Magnoliopsida</taxon>
        <taxon>eudicotyledons</taxon>
        <taxon>Gunneridae</taxon>
        <taxon>Pentapetalae</taxon>
        <taxon>rosids</taxon>
        <taxon>malvids</taxon>
        <taxon>Sapindales</taxon>
        <taxon>Rutaceae</taxon>
        <taxon>Aurantioideae</taxon>
        <taxon>Citrus</taxon>
    </lineage>
</organism>
<gene>
    <name evidence="1" type="ORF">WN944_005747</name>
</gene>
<dbReference type="AlphaFoldDB" id="A0AAP0MJS2"/>
<protein>
    <submittedName>
        <fullName evidence="1">Uncharacterized protein</fullName>
    </submittedName>
</protein>
<evidence type="ECO:0000313" key="1">
    <source>
        <dbReference type="EMBL" id="KAK9213762.1"/>
    </source>
</evidence>
<dbReference type="EMBL" id="JBCGBO010000003">
    <property type="protein sequence ID" value="KAK9213762.1"/>
    <property type="molecule type" value="Genomic_DNA"/>
</dbReference>
<name>A0AAP0MJS2_9ROSI</name>